<dbReference type="AlphaFoldDB" id="A0AAV5ABD7"/>
<dbReference type="EMBL" id="BPWL01000005">
    <property type="protein sequence ID" value="GJJ10346.1"/>
    <property type="molecule type" value="Genomic_DNA"/>
</dbReference>
<comment type="caution">
    <text evidence="2">The sequence shown here is derived from an EMBL/GenBank/DDBJ whole genome shotgun (WGS) entry which is preliminary data.</text>
</comment>
<accession>A0AAV5ABD7</accession>
<organism evidence="2 3">
    <name type="scientific">Clathrus columnatus</name>
    <dbReference type="NCBI Taxonomy" id="1419009"/>
    <lineage>
        <taxon>Eukaryota</taxon>
        <taxon>Fungi</taxon>
        <taxon>Dikarya</taxon>
        <taxon>Basidiomycota</taxon>
        <taxon>Agaricomycotina</taxon>
        <taxon>Agaricomycetes</taxon>
        <taxon>Phallomycetidae</taxon>
        <taxon>Phallales</taxon>
        <taxon>Clathraceae</taxon>
        <taxon>Clathrus</taxon>
    </lineage>
</organism>
<gene>
    <name evidence="2" type="ORF">Clacol_004572</name>
</gene>
<proteinExistence type="predicted"/>
<evidence type="ECO:0000313" key="3">
    <source>
        <dbReference type="Proteomes" id="UP001050691"/>
    </source>
</evidence>
<evidence type="ECO:0000256" key="1">
    <source>
        <dbReference type="SAM" id="MobiDB-lite"/>
    </source>
</evidence>
<name>A0AAV5ABD7_9AGAM</name>
<sequence length="209" mass="23210">MNIYSPCGTFVLFTPDPKEMTMPQTSLCNDLESLADAIEIFPFIGVQAYLAISILIHNVATILSDILAFVAVIHQVWGLWKEKRRLGLHTGKDFATLVLQQDFCIQFKSPQILPIPGTYVGVFQNVLSTILICEFTLDLRRRNTRSLPNLSPFELPDLNLSSQDNPVRSIRPVLGRLQESIIADMGERSDPIGLDGLGQLEGEPDAETA</sequence>
<keyword evidence="3" id="KW-1185">Reference proteome</keyword>
<protein>
    <submittedName>
        <fullName evidence="2">Uncharacterized protein</fullName>
    </submittedName>
</protein>
<evidence type="ECO:0000313" key="2">
    <source>
        <dbReference type="EMBL" id="GJJ10346.1"/>
    </source>
</evidence>
<dbReference type="Proteomes" id="UP001050691">
    <property type="component" value="Unassembled WGS sequence"/>
</dbReference>
<feature type="region of interest" description="Disordered" evidence="1">
    <location>
        <begin position="187"/>
        <end position="209"/>
    </location>
</feature>
<reference evidence="2" key="1">
    <citation type="submission" date="2021-10" db="EMBL/GenBank/DDBJ databases">
        <title>De novo Genome Assembly of Clathrus columnatus (Basidiomycota, Fungi) Using Illumina and Nanopore Sequence Data.</title>
        <authorList>
            <person name="Ogiso-Tanaka E."/>
            <person name="Itagaki H."/>
            <person name="Hosoya T."/>
            <person name="Hosaka K."/>
        </authorList>
    </citation>
    <scope>NUCLEOTIDE SEQUENCE</scope>
    <source>
        <strain evidence="2">MO-923</strain>
    </source>
</reference>